<dbReference type="GO" id="GO:0003735">
    <property type="term" value="F:structural constituent of ribosome"/>
    <property type="evidence" value="ECO:0007669"/>
    <property type="project" value="InterPro"/>
</dbReference>
<dbReference type="PANTHER" id="PTHR13528">
    <property type="entry name" value="39S RIBOSOMAL PROTEIN L28, MITOCHONDRIAL"/>
    <property type="match status" value="1"/>
</dbReference>
<reference evidence="2 3" key="1">
    <citation type="journal article" date="2021" name="DNA Res.">
        <title>Genome analysis of Candida subhashii reveals its hybrid nature and dual mitochondrial genome conformations.</title>
        <authorList>
            <person name="Mixao V."/>
            <person name="Hegedusova E."/>
            <person name="Saus E."/>
            <person name="Pryszcz L.P."/>
            <person name="Cillingova A."/>
            <person name="Nosek J."/>
            <person name="Gabaldon T."/>
        </authorList>
    </citation>
    <scope>NUCLEOTIDE SEQUENCE [LARGE SCALE GENOMIC DNA]</scope>
    <source>
        <strain evidence="2 3">CBS 10753</strain>
    </source>
</reference>
<comment type="caution">
    <text evidence="2">The sequence shown here is derived from an EMBL/GenBank/DDBJ whole genome shotgun (WGS) entry which is preliminary data.</text>
</comment>
<dbReference type="Proteomes" id="UP000694255">
    <property type="component" value="Unassembled WGS sequence"/>
</dbReference>
<dbReference type="GO" id="GO:0005762">
    <property type="term" value="C:mitochondrial large ribosomal subunit"/>
    <property type="evidence" value="ECO:0007669"/>
    <property type="project" value="TreeGrafter"/>
</dbReference>
<evidence type="ECO:0000313" key="3">
    <source>
        <dbReference type="Proteomes" id="UP000694255"/>
    </source>
</evidence>
<dbReference type="EMBL" id="JAGSYN010000050">
    <property type="protein sequence ID" value="KAG7665380.1"/>
    <property type="molecule type" value="Genomic_DNA"/>
</dbReference>
<dbReference type="RefSeq" id="XP_049265612.1">
    <property type="nucleotide sequence ID" value="XM_049404682.1"/>
</dbReference>
<organism evidence="2 3">
    <name type="scientific">[Candida] subhashii</name>
    <dbReference type="NCBI Taxonomy" id="561895"/>
    <lineage>
        <taxon>Eukaryota</taxon>
        <taxon>Fungi</taxon>
        <taxon>Dikarya</taxon>
        <taxon>Ascomycota</taxon>
        <taxon>Saccharomycotina</taxon>
        <taxon>Pichiomycetes</taxon>
        <taxon>Debaryomycetaceae</taxon>
        <taxon>Spathaspora</taxon>
    </lineage>
</organism>
<sequence>MFTKKFPPTKTAKDSLGKPSNHRNKSGFVISLQFSSSIPSLARNTKDKFYKITRYVKKIQKVPELKLGEPLPKGIRMPREIPKVPTYHFEPRFFKRQNRGLYGGVQLKKAHRCSEYFNKTKYYQKPNIQRAKLWSEALNKAISTRVSTKVLKTIDQEGGLDAYLLKDKSARVKTLGLYGWRLRYKVLKRLEQKALPHVQKGKKQVKVTYIHPDGRRFIVDKNRLLKELYGVVRRNSYYEISHQQFQKQYGFYSVKNLVEALDQQNYENFNEITA</sequence>
<feature type="compositionally biased region" description="Low complexity" evidence="1">
    <location>
        <begin position="1"/>
        <end position="10"/>
    </location>
</feature>
<accession>A0A8J5R501</accession>
<dbReference type="GeneID" id="73467869"/>
<evidence type="ECO:0000313" key="2">
    <source>
        <dbReference type="EMBL" id="KAG7665380.1"/>
    </source>
</evidence>
<dbReference type="OrthoDB" id="361870at2759"/>
<dbReference type="AlphaFoldDB" id="A0A8J5R501"/>
<dbReference type="Pfam" id="PF00830">
    <property type="entry name" value="Ribosomal_L28"/>
    <property type="match status" value="1"/>
</dbReference>
<dbReference type="PANTHER" id="PTHR13528:SF2">
    <property type="entry name" value="LARGE RIBOSOMAL SUBUNIT PROTEIN BL28M"/>
    <property type="match status" value="1"/>
</dbReference>
<gene>
    <name evidence="2" type="ORF">J8A68_001068</name>
</gene>
<proteinExistence type="predicted"/>
<feature type="region of interest" description="Disordered" evidence="1">
    <location>
        <begin position="1"/>
        <end position="22"/>
    </location>
</feature>
<name>A0A8J5R501_9ASCO</name>
<dbReference type="InterPro" id="IPR026569">
    <property type="entry name" value="Ribosomal_bL28"/>
</dbReference>
<protein>
    <submittedName>
        <fullName evidence="2">Uncharacterized protein</fullName>
    </submittedName>
</protein>
<evidence type="ECO:0000256" key="1">
    <source>
        <dbReference type="SAM" id="MobiDB-lite"/>
    </source>
</evidence>
<keyword evidence="3" id="KW-1185">Reference proteome</keyword>